<reference evidence="2 3" key="1">
    <citation type="submission" date="2019-11" db="EMBL/GenBank/DDBJ databases">
        <title>Comparative genomics of hydrocarbon-degrading Desulfosarcina strains.</title>
        <authorList>
            <person name="Watanabe M."/>
            <person name="Kojima H."/>
            <person name="Fukui M."/>
        </authorList>
    </citation>
    <scope>NUCLEOTIDE SEQUENCE [LARGE SCALE GENOMIC DNA]</scope>
    <source>
        <strain evidence="2 3">PP31</strain>
    </source>
</reference>
<keyword evidence="1" id="KW-0472">Membrane</keyword>
<gene>
    <name evidence="2" type="ORF">DSCW_30130</name>
</gene>
<keyword evidence="1" id="KW-0812">Transmembrane</keyword>
<keyword evidence="3" id="KW-1185">Reference proteome</keyword>
<feature type="transmembrane region" description="Helical" evidence="1">
    <location>
        <begin position="127"/>
        <end position="147"/>
    </location>
</feature>
<evidence type="ECO:0000256" key="1">
    <source>
        <dbReference type="SAM" id="Phobius"/>
    </source>
</evidence>
<dbReference type="RefSeq" id="WP_155304501.1">
    <property type="nucleotide sequence ID" value="NZ_AP021875.1"/>
</dbReference>
<sequence>MPLKTSRDGKNKKPVCRICQAAVDRPESVPLALVRPAVLEEIRKDHPDLSTDGFICKDDLNRYRIRYVESLLSSEQGELSTLDRDVLESFRQHEILTSNLNEEFVNKLTMGEALADRIATFGGSWPFIIVFGSVLLVWILINTIFLVNRHFDPYPFILLNLILSCLAAVQAPVIMMSQNRQEAKDRLRSENDYRINLKAELEIRHLNEKVDHLLSRQWERLAEIQAIQLELIAEVAALKHSRD</sequence>
<dbReference type="OrthoDB" id="9795736at2"/>
<accession>A0A5K7Z1N9</accession>
<keyword evidence="1" id="KW-1133">Transmembrane helix</keyword>
<dbReference type="Pfam" id="PF06210">
    <property type="entry name" value="DUF1003"/>
    <property type="match status" value="1"/>
</dbReference>
<evidence type="ECO:0000313" key="3">
    <source>
        <dbReference type="Proteomes" id="UP000427769"/>
    </source>
</evidence>
<organism evidence="2 3">
    <name type="scientific">Desulfosarcina widdelii</name>
    <dbReference type="NCBI Taxonomy" id="947919"/>
    <lineage>
        <taxon>Bacteria</taxon>
        <taxon>Pseudomonadati</taxon>
        <taxon>Thermodesulfobacteriota</taxon>
        <taxon>Desulfobacteria</taxon>
        <taxon>Desulfobacterales</taxon>
        <taxon>Desulfosarcinaceae</taxon>
        <taxon>Desulfosarcina</taxon>
    </lineage>
</organism>
<dbReference type="Proteomes" id="UP000427769">
    <property type="component" value="Chromosome"/>
</dbReference>
<evidence type="ECO:0008006" key="4">
    <source>
        <dbReference type="Google" id="ProtNLM"/>
    </source>
</evidence>
<name>A0A5K7Z1N9_9BACT</name>
<dbReference type="PANTHER" id="PTHR41386:SF1">
    <property type="entry name" value="MEMBRANE PROTEIN"/>
    <property type="match status" value="1"/>
</dbReference>
<feature type="transmembrane region" description="Helical" evidence="1">
    <location>
        <begin position="153"/>
        <end position="176"/>
    </location>
</feature>
<dbReference type="InterPro" id="IPR010406">
    <property type="entry name" value="DUF1003"/>
</dbReference>
<protein>
    <recommendedName>
        <fullName evidence="4">Cyclic nucleotide-binding protein</fullName>
    </recommendedName>
</protein>
<dbReference type="KEGG" id="dwd:DSCW_30130"/>
<evidence type="ECO:0000313" key="2">
    <source>
        <dbReference type="EMBL" id="BBO75596.1"/>
    </source>
</evidence>
<dbReference type="EMBL" id="AP021875">
    <property type="protein sequence ID" value="BBO75596.1"/>
    <property type="molecule type" value="Genomic_DNA"/>
</dbReference>
<dbReference type="AlphaFoldDB" id="A0A5K7Z1N9"/>
<proteinExistence type="predicted"/>
<dbReference type="PANTHER" id="PTHR41386">
    <property type="entry name" value="INTEGRAL MEMBRANE PROTEIN-RELATED"/>
    <property type="match status" value="1"/>
</dbReference>